<dbReference type="OrthoDB" id="7860723at2"/>
<reference evidence="2 3" key="1">
    <citation type="submission" date="2017-05" db="EMBL/GenBank/DDBJ databases">
        <title>Genome Sequence of Loktanella vestfoldensis Strain SMR4r Isolated from a Culture of the Diatom Skeletonema marinoi.</title>
        <authorList>
            <person name="Topel M."/>
            <person name="Pinder M.I.M."/>
            <person name="Johansson O.N."/>
            <person name="Kourtchenko O."/>
            <person name="Godhe A."/>
            <person name="Clarke A.K."/>
        </authorList>
    </citation>
    <scope>NUCLEOTIDE SEQUENCE [LARGE SCALE GENOMIC DNA]</scope>
    <source>
        <strain evidence="2 3">SMR4r</strain>
    </source>
</reference>
<dbReference type="Proteomes" id="UP000195273">
    <property type="component" value="Chromosome"/>
</dbReference>
<gene>
    <name evidence="2" type="ORF">LOKVESSMR4R_02942</name>
</gene>
<sequence>MITRLAATAAVLIGTQAQAVDFYFCWQGANGYTMTGQMTVSPPALSQPLVTENDVTDFRIAGYLDGLLIGKWDMQTRKADATWQLHFDPQRGAFLTPDELGLGVSQAWNANGDADDCGDPGFGFNLGNYAQDFCLNGVWLEQSGMPPETPFLVSPTPVSPICEIYAPTS</sequence>
<proteinExistence type="predicted"/>
<keyword evidence="3" id="KW-1185">Reference proteome</keyword>
<evidence type="ECO:0000313" key="3">
    <source>
        <dbReference type="Proteomes" id="UP000195273"/>
    </source>
</evidence>
<dbReference type="STRING" id="1122181.GCA_000382265_00197"/>
<name>A0A1Y0EF56_9RHOB</name>
<organism evidence="2 3">
    <name type="scientific">Yoonia vestfoldensis</name>
    <dbReference type="NCBI Taxonomy" id="245188"/>
    <lineage>
        <taxon>Bacteria</taxon>
        <taxon>Pseudomonadati</taxon>
        <taxon>Pseudomonadota</taxon>
        <taxon>Alphaproteobacteria</taxon>
        <taxon>Rhodobacterales</taxon>
        <taxon>Paracoccaceae</taxon>
        <taxon>Yoonia</taxon>
    </lineage>
</organism>
<protein>
    <submittedName>
        <fullName evidence="2">Uncharacterized protein</fullName>
    </submittedName>
</protein>
<dbReference type="RefSeq" id="WP_087209863.1">
    <property type="nucleotide sequence ID" value="NZ_CP021431.1"/>
</dbReference>
<dbReference type="EMBL" id="CP021431">
    <property type="protein sequence ID" value="ARU02233.1"/>
    <property type="molecule type" value="Genomic_DNA"/>
</dbReference>
<feature type="chain" id="PRO_5012033250" evidence="1">
    <location>
        <begin position="20"/>
        <end position="169"/>
    </location>
</feature>
<feature type="signal peptide" evidence="1">
    <location>
        <begin position="1"/>
        <end position="19"/>
    </location>
</feature>
<dbReference type="AlphaFoldDB" id="A0A1Y0EF56"/>
<evidence type="ECO:0000256" key="1">
    <source>
        <dbReference type="SAM" id="SignalP"/>
    </source>
</evidence>
<evidence type="ECO:0000313" key="2">
    <source>
        <dbReference type="EMBL" id="ARU02233.1"/>
    </source>
</evidence>
<keyword evidence="1" id="KW-0732">Signal</keyword>
<dbReference type="KEGG" id="lvs:LOKVESSMR4R_02942"/>
<accession>A0A1Y0EF56</accession>